<dbReference type="InterPro" id="IPR012245">
    <property type="entry name" value="MoaB"/>
</dbReference>
<proteinExistence type="inferred from homology"/>
<dbReference type="SMART" id="SM00852">
    <property type="entry name" value="MoCF_biosynth"/>
    <property type="match status" value="1"/>
</dbReference>
<dbReference type="InterPro" id="IPR001453">
    <property type="entry name" value="MoaB/Mog_dom"/>
</dbReference>
<evidence type="ECO:0000256" key="2">
    <source>
        <dbReference type="ARBA" id="ARBA00023150"/>
    </source>
</evidence>
<dbReference type="GO" id="GO:0005829">
    <property type="term" value="C:cytosol"/>
    <property type="evidence" value="ECO:0007669"/>
    <property type="project" value="TreeGrafter"/>
</dbReference>
<evidence type="ECO:0000313" key="4">
    <source>
        <dbReference type="EMBL" id="EZQ04810.1"/>
    </source>
</evidence>
<dbReference type="PANTHER" id="PTHR43232:SF2">
    <property type="entry name" value="MOLYBDENUM COFACTOR BIOSYNTHESIS PROTEIN B"/>
    <property type="match status" value="1"/>
</dbReference>
<dbReference type="PROSITE" id="PS01078">
    <property type="entry name" value="MOCF_BIOSYNTHESIS_1"/>
    <property type="match status" value="1"/>
</dbReference>
<protein>
    <submittedName>
        <fullName evidence="4">Molybdenum cofactor biosynthesis protein MoaB</fullName>
    </submittedName>
</protein>
<keyword evidence="2" id="KW-0501">Molybdenum cofactor biosynthesis</keyword>
<comment type="caution">
    <text evidence="4">The sequence shown here is derived from an EMBL/GenBank/DDBJ whole genome shotgun (WGS) entry which is preliminary data.</text>
</comment>
<dbReference type="Proteomes" id="UP000024332">
    <property type="component" value="Unassembled WGS sequence"/>
</dbReference>
<dbReference type="CDD" id="cd00886">
    <property type="entry name" value="MogA_MoaB"/>
    <property type="match status" value="1"/>
</dbReference>
<dbReference type="Pfam" id="PF00994">
    <property type="entry name" value="MoCF_biosynth"/>
    <property type="match status" value="1"/>
</dbReference>
<dbReference type="Gene3D" id="3.40.980.10">
    <property type="entry name" value="MoaB/Mog-like domain"/>
    <property type="match status" value="1"/>
</dbReference>
<dbReference type="OrthoDB" id="205337at2157"/>
<name>A0A031LN40_9CREN</name>
<keyword evidence="5" id="KW-1185">Reference proteome</keyword>
<feature type="domain" description="MoaB/Mog" evidence="3">
    <location>
        <begin position="18"/>
        <end position="171"/>
    </location>
</feature>
<dbReference type="STRING" id="1160895.CM19_07445"/>
<dbReference type="NCBIfam" id="TIGR00177">
    <property type="entry name" value="molyb_syn"/>
    <property type="match status" value="1"/>
</dbReference>
<dbReference type="EMBL" id="JFZT01000044">
    <property type="protein sequence ID" value="EZQ04810.1"/>
    <property type="molecule type" value="Genomic_DNA"/>
</dbReference>
<comment type="similarity">
    <text evidence="1">Belongs to the MoaB/Mog family.</text>
</comment>
<dbReference type="AlphaFoldDB" id="A0A031LN40"/>
<dbReference type="PIRSF" id="PIRSF006443">
    <property type="entry name" value="MoaB"/>
    <property type="match status" value="1"/>
</dbReference>
<dbReference type="InterPro" id="IPR036425">
    <property type="entry name" value="MoaB/Mog-like_dom_sf"/>
</dbReference>
<dbReference type="SUPFAM" id="SSF53218">
    <property type="entry name" value="Molybdenum cofactor biosynthesis proteins"/>
    <property type="match status" value="1"/>
</dbReference>
<dbReference type="RefSeq" id="WP_048099870.1">
    <property type="nucleotide sequence ID" value="NZ_JFZT01000044.1"/>
</dbReference>
<sequence length="178" mass="19685">MDSHKRHREMAPKTLNFFVITISTSRFEKLQEKEPVVDESGDLIKQLIISSGHKLVGYSLVPDDKVKILKAISTALDDNNVEVIVTTGGTGYTTTDLTVETLRGIFDREIEGFGEIFRQISYNEKDVGSASYLSKATAGIVKGKVIYSLPGSPDAVRLAMEKLIIPEVSHLIFLVRSK</sequence>
<evidence type="ECO:0000259" key="3">
    <source>
        <dbReference type="SMART" id="SM00852"/>
    </source>
</evidence>
<accession>A0A031LN40</accession>
<evidence type="ECO:0000313" key="5">
    <source>
        <dbReference type="Proteomes" id="UP000024332"/>
    </source>
</evidence>
<dbReference type="PANTHER" id="PTHR43232">
    <property type="entry name" value="MOLYBDENUM COFACTOR BIOSYNTHESIS PROTEIN B"/>
    <property type="match status" value="1"/>
</dbReference>
<reference evidence="4 5" key="1">
    <citation type="submission" date="2014-03" db="EMBL/GenBank/DDBJ databases">
        <title>Draft genome sequence of the novel thermoacidophilic archaea Acidianus copahuensis ALE1 strain, isolated from Copahue volcanic area in Neuquen Argentina.</title>
        <authorList>
            <person name="Urbieta M.S."/>
            <person name="Rascovan N."/>
            <person name="Castro C."/>
            <person name="Revale S."/>
            <person name="Giaveno M.A."/>
            <person name="Vazquez M.P."/>
            <person name="Donati E.R."/>
        </authorList>
    </citation>
    <scope>NUCLEOTIDE SEQUENCE [LARGE SCALE GENOMIC DNA]</scope>
    <source>
        <strain evidence="4 5">ALE1</strain>
    </source>
</reference>
<evidence type="ECO:0000256" key="1">
    <source>
        <dbReference type="ARBA" id="ARBA00006112"/>
    </source>
</evidence>
<dbReference type="FunFam" id="3.40.980.10:FF:000006">
    <property type="entry name" value="Molybdenum cofactor biosynthesis protein B"/>
    <property type="match status" value="1"/>
</dbReference>
<organism evidence="4 5">
    <name type="scientific">Candidatus Acidianus copahuensis</name>
    <dbReference type="NCBI Taxonomy" id="1160895"/>
    <lineage>
        <taxon>Archaea</taxon>
        <taxon>Thermoproteota</taxon>
        <taxon>Thermoprotei</taxon>
        <taxon>Sulfolobales</taxon>
        <taxon>Sulfolobaceae</taxon>
        <taxon>Acidianus</taxon>
    </lineage>
</organism>
<dbReference type="GO" id="GO:0006777">
    <property type="term" value="P:Mo-molybdopterin cofactor biosynthetic process"/>
    <property type="evidence" value="ECO:0007669"/>
    <property type="project" value="UniProtKB-KW"/>
</dbReference>
<gene>
    <name evidence="4" type="ORF">CM19_07445</name>
</gene>
<dbReference type="InterPro" id="IPR008284">
    <property type="entry name" value="MoCF_biosynth_CS"/>
</dbReference>